<dbReference type="AlphaFoldDB" id="A0A1H9HK95"/>
<feature type="transmembrane region" description="Helical" evidence="1">
    <location>
        <begin position="212"/>
        <end position="232"/>
    </location>
</feature>
<sequence length="248" mass="28253">MRLISSPESVLSNEISVLAIFECIISICIYIYLCAYLNSWQPFYIAIILGPLFLLRTELSQLLTLNTYLKINRFYFGFIKPVIAPLSTGNYLLLKGIIGILLAFIFNLAIALSGILCRIIITSWCFIRFPLITLGAMPNNWIRQALCTDLFRSPEIIPGENEIPKGEVITFQNFFELMKRAWNESWFIGLIGSFVYLPILLLGFIPAYLLRISFKATSLIYVPFVWIVGIALNNSDSLKTRLDSVVMR</sequence>
<dbReference type="Proteomes" id="UP000181998">
    <property type="component" value="Unassembled WGS sequence"/>
</dbReference>
<dbReference type="RefSeq" id="WP_074722797.1">
    <property type="nucleotide sequence ID" value="NZ_FOFX01000116.1"/>
</dbReference>
<feature type="transmembrane region" description="Helical" evidence="1">
    <location>
        <begin position="12"/>
        <end position="33"/>
    </location>
</feature>
<feature type="transmembrane region" description="Helical" evidence="1">
    <location>
        <begin position="75"/>
        <end position="94"/>
    </location>
</feature>
<evidence type="ECO:0000313" key="2">
    <source>
        <dbReference type="EMBL" id="SEQ62754.1"/>
    </source>
</evidence>
<keyword evidence="1" id="KW-1133">Transmembrane helix</keyword>
<gene>
    <name evidence="2" type="ORF">SAMN05421510_11162</name>
</gene>
<accession>A0A1H9HK95</accession>
<keyword evidence="1" id="KW-0472">Membrane</keyword>
<organism evidence="2 3">
    <name type="scientific">Nitrosomonas ureae</name>
    <dbReference type="NCBI Taxonomy" id="44577"/>
    <lineage>
        <taxon>Bacteria</taxon>
        <taxon>Pseudomonadati</taxon>
        <taxon>Pseudomonadota</taxon>
        <taxon>Betaproteobacteria</taxon>
        <taxon>Nitrosomonadales</taxon>
        <taxon>Nitrosomonadaceae</taxon>
        <taxon>Nitrosomonas</taxon>
    </lineage>
</organism>
<name>A0A1H9HK95_9PROT</name>
<proteinExistence type="predicted"/>
<keyword evidence="1" id="KW-0812">Transmembrane</keyword>
<feature type="transmembrane region" description="Helical" evidence="1">
    <location>
        <begin position="100"/>
        <end position="121"/>
    </location>
</feature>
<feature type="transmembrane region" description="Helical" evidence="1">
    <location>
        <begin position="186"/>
        <end position="206"/>
    </location>
</feature>
<evidence type="ECO:0000313" key="3">
    <source>
        <dbReference type="Proteomes" id="UP000181998"/>
    </source>
</evidence>
<dbReference type="EMBL" id="FOFX01000116">
    <property type="protein sequence ID" value="SEQ62754.1"/>
    <property type="molecule type" value="Genomic_DNA"/>
</dbReference>
<protein>
    <submittedName>
        <fullName evidence="2">Uncharacterized protein</fullName>
    </submittedName>
</protein>
<evidence type="ECO:0000256" key="1">
    <source>
        <dbReference type="SAM" id="Phobius"/>
    </source>
</evidence>
<dbReference type="OrthoDB" id="9852697at2"/>
<reference evidence="3" key="1">
    <citation type="submission" date="2016-10" db="EMBL/GenBank/DDBJ databases">
        <authorList>
            <person name="Varghese N."/>
            <person name="Submissions S."/>
        </authorList>
    </citation>
    <scope>NUCLEOTIDE SEQUENCE [LARGE SCALE GENOMIC DNA]</scope>
    <source>
        <strain evidence="3">Nm9</strain>
    </source>
</reference>